<name>A0A3M7SLF9_BRAPC</name>
<gene>
    <name evidence="1" type="ORF">BpHYR1_036437</name>
</gene>
<comment type="caution">
    <text evidence="1">The sequence shown here is derived from an EMBL/GenBank/DDBJ whole genome shotgun (WGS) entry which is preliminary data.</text>
</comment>
<reference evidence="1 2" key="1">
    <citation type="journal article" date="2018" name="Sci. Rep.">
        <title>Genomic signatures of local adaptation to the degree of environmental predictability in rotifers.</title>
        <authorList>
            <person name="Franch-Gras L."/>
            <person name="Hahn C."/>
            <person name="Garcia-Roger E.M."/>
            <person name="Carmona M.J."/>
            <person name="Serra M."/>
            <person name="Gomez A."/>
        </authorList>
    </citation>
    <scope>NUCLEOTIDE SEQUENCE [LARGE SCALE GENOMIC DNA]</scope>
    <source>
        <strain evidence="1">HYR1</strain>
    </source>
</reference>
<dbReference type="EMBL" id="REGN01001164">
    <property type="protein sequence ID" value="RNA36569.1"/>
    <property type="molecule type" value="Genomic_DNA"/>
</dbReference>
<dbReference type="AlphaFoldDB" id="A0A3M7SLF9"/>
<sequence length="87" mass="10450">MHVFECSAKQFFKILFNFEYIAQTTFYYCFKYNFDNSEFSSGSIKVEKEKYTLFKQSSIESEIPSHAIKSRLFLFLLKYAGYQKKVF</sequence>
<organism evidence="1 2">
    <name type="scientific">Brachionus plicatilis</name>
    <name type="common">Marine rotifer</name>
    <name type="synonym">Brachionus muelleri</name>
    <dbReference type="NCBI Taxonomy" id="10195"/>
    <lineage>
        <taxon>Eukaryota</taxon>
        <taxon>Metazoa</taxon>
        <taxon>Spiralia</taxon>
        <taxon>Gnathifera</taxon>
        <taxon>Rotifera</taxon>
        <taxon>Eurotatoria</taxon>
        <taxon>Monogononta</taxon>
        <taxon>Pseudotrocha</taxon>
        <taxon>Ploima</taxon>
        <taxon>Brachionidae</taxon>
        <taxon>Brachionus</taxon>
    </lineage>
</organism>
<evidence type="ECO:0000313" key="1">
    <source>
        <dbReference type="EMBL" id="RNA36569.1"/>
    </source>
</evidence>
<protein>
    <submittedName>
        <fullName evidence="1">Uncharacterized protein</fullName>
    </submittedName>
</protein>
<proteinExistence type="predicted"/>
<accession>A0A3M7SLF9</accession>
<keyword evidence="2" id="KW-1185">Reference proteome</keyword>
<dbReference type="Proteomes" id="UP000276133">
    <property type="component" value="Unassembled WGS sequence"/>
</dbReference>
<evidence type="ECO:0000313" key="2">
    <source>
        <dbReference type="Proteomes" id="UP000276133"/>
    </source>
</evidence>